<dbReference type="EMBL" id="CP001630">
    <property type="protein sequence ID" value="ACU39455.1"/>
    <property type="molecule type" value="Genomic_DNA"/>
</dbReference>
<keyword evidence="1" id="KW-0175">Coiled coil</keyword>
<evidence type="ECO:0000313" key="2">
    <source>
        <dbReference type="EMBL" id="ACU39455.1"/>
    </source>
</evidence>
<proteinExistence type="predicted"/>
<name>C6WC67_ACTMD</name>
<sequence>MLTPPSNDDLQRQLDQLKAQLDELSRRNLSSARISSGGLVVADGAEFSVLHEDSQIWLLHVGRGAGDRYFLTIRRDDGSVAYEITTTPGGDQYWTMWDRAGNVVVADDAAGTGLARPWIPMPTTTVLAESLPTTASAAWISLQSTGWVIRQQAYSALQALLLSTGGAVGEARYTINGAQVGAVMPIAANDFAWQSIRTAALPGTQNSYLRVELQVRRTNSAGALGGVLIATQRATP</sequence>
<keyword evidence="3" id="KW-1185">Reference proteome</keyword>
<dbReference type="RefSeq" id="WP_015804340.1">
    <property type="nucleotide sequence ID" value="NC_013093.1"/>
</dbReference>
<accession>C6WC67</accession>
<evidence type="ECO:0000313" key="3">
    <source>
        <dbReference type="Proteomes" id="UP000002213"/>
    </source>
</evidence>
<organism evidence="2 3">
    <name type="scientific">Actinosynnema mirum (strain ATCC 29888 / DSM 43827 / JCM 3225 / NBRC 14064 / NCIMB 13271 / NRRL B-12336 / IMRU 3971 / 101)</name>
    <dbReference type="NCBI Taxonomy" id="446462"/>
    <lineage>
        <taxon>Bacteria</taxon>
        <taxon>Bacillati</taxon>
        <taxon>Actinomycetota</taxon>
        <taxon>Actinomycetes</taxon>
        <taxon>Pseudonocardiales</taxon>
        <taxon>Pseudonocardiaceae</taxon>
        <taxon>Actinosynnema</taxon>
    </lineage>
</organism>
<feature type="coiled-coil region" evidence="1">
    <location>
        <begin position="7"/>
        <end position="34"/>
    </location>
</feature>
<dbReference type="OrthoDB" id="3672045at2"/>
<protein>
    <submittedName>
        <fullName evidence="2">Uncharacterized protein</fullName>
    </submittedName>
</protein>
<dbReference type="STRING" id="446462.Amir_5639"/>
<dbReference type="Proteomes" id="UP000002213">
    <property type="component" value="Chromosome"/>
</dbReference>
<dbReference type="KEGG" id="ami:Amir_5639"/>
<dbReference type="HOGENOM" id="CLU_099400_0_0_11"/>
<evidence type="ECO:0000256" key="1">
    <source>
        <dbReference type="SAM" id="Coils"/>
    </source>
</evidence>
<reference evidence="2 3" key="1">
    <citation type="journal article" date="2009" name="Stand. Genomic Sci.">
        <title>Complete genome sequence of Actinosynnema mirum type strain (101).</title>
        <authorList>
            <person name="Land M."/>
            <person name="Lapidus A."/>
            <person name="Mayilraj S."/>
            <person name="Chen F."/>
            <person name="Copeland A."/>
            <person name="Del Rio T.G."/>
            <person name="Nolan M."/>
            <person name="Lucas S."/>
            <person name="Tice H."/>
            <person name="Cheng J.F."/>
            <person name="Chertkov O."/>
            <person name="Bruce D."/>
            <person name="Goodwin L."/>
            <person name="Pitluck S."/>
            <person name="Rohde M."/>
            <person name="Goker M."/>
            <person name="Pati A."/>
            <person name="Ivanova N."/>
            <person name="Mavromatis K."/>
            <person name="Chen A."/>
            <person name="Palaniappan K."/>
            <person name="Hauser L."/>
            <person name="Chang Y.J."/>
            <person name="Jeffries C.C."/>
            <person name="Brettin T."/>
            <person name="Detter J.C."/>
            <person name="Han C."/>
            <person name="Chain P."/>
            <person name="Tindall B.J."/>
            <person name="Bristow J."/>
            <person name="Eisen J.A."/>
            <person name="Markowitz V."/>
            <person name="Hugenholtz P."/>
            <person name="Kyrpides N.C."/>
            <person name="Klenk H.P."/>
        </authorList>
    </citation>
    <scope>NUCLEOTIDE SEQUENCE [LARGE SCALE GENOMIC DNA]</scope>
    <source>
        <strain evidence="3">ATCC 29888 / DSM 43827 / JCM 3225 / NBRC 14064 / NCIMB 13271 / NRRL B-12336 / IMRU 3971 / 101</strain>
    </source>
</reference>
<gene>
    <name evidence="2" type="ordered locus">Amir_5639</name>
</gene>
<dbReference type="AlphaFoldDB" id="C6WC67"/>
<dbReference type="eggNOG" id="ENOG5033FIQ">
    <property type="taxonomic scope" value="Bacteria"/>
</dbReference>